<reference evidence="3" key="1">
    <citation type="submission" date="2021-04" db="EMBL/GenBank/DDBJ databases">
        <title>Luteolibacter sp. 32A isolated from the skin of an Anderson's salamander (Ambystoma andersonii).</title>
        <authorList>
            <person name="Spergser J."/>
            <person name="Busse H.-J."/>
        </authorList>
    </citation>
    <scope>NUCLEOTIDE SEQUENCE</scope>
    <source>
        <strain evidence="3">32A</strain>
    </source>
</reference>
<proteinExistence type="predicted"/>
<dbReference type="Proteomes" id="UP000676169">
    <property type="component" value="Chromosome"/>
</dbReference>
<protein>
    <recommendedName>
        <fullName evidence="5">Tetratricopeptide repeat protein</fullName>
    </recommendedName>
</protein>
<keyword evidence="4" id="KW-1185">Reference proteome</keyword>
<evidence type="ECO:0000313" key="4">
    <source>
        <dbReference type="Proteomes" id="UP000676169"/>
    </source>
</evidence>
<evidence type="ECO:0000256" key="2">
    <source>
        <dbReference type="SAM" id="SignalP"/>
    </source>
</evidence>
<accession>A0A975IXN1</accession>
<evidence type="ECO:0000313" key="3">
    <source>
        <dbReference type="EMBL" id="QUE49501.1"/>
    </source>
</evidence>
<dbReference type="AlphaFoldDB" id="A0A975IXN1"/>
<organism evidence="3 4">
    <name type="scientific">Luteolibacter ambystomatis</name>
    <dbReference type="NCBI Taxonomy" id="2824561"/>
    <lineage>
        <taxon>Bacteria</taxon>
        <taxon>Pseudomonadati</taxon>
        <taxon>Verrucomicrobiota</taxon>
        <taxon>Verrucomicrobiia</taxon>
        <taxon>Verrucomicrobiales</taxon>
        <taxon>Verrucomicrobiaceae</taxon>
        <taxon>Luteolibacter</taxon>
    </lineage>
</organism>
<feature type="signal peptide" evidence="2">
    <location>
        <begin position="1"/>
        <end position="21"/>
    </location>
</feature>
<sequence length="757" mass="84181">MNLRVLPGLLAWTFVSPFAAACGPFFPDTVLDKPQAALDVPPVSYLAELHRIAGTPMPTERFVLGETPFLAQIPLEVAQLRMGWREAGVPEQVIEDRIKRYTEVRQVLLTGLETVGRSGFPIGAAAAGALPLKPLEQDFPRDVADYVEGARLHAIGRTEEARALWKGILERPAAEKRLRGIWAAWMLAKTSGDPDECLRWYERVDREEQEGAIDLLNLAAAAKSWRASAVGNPIESLRLFYDAFRSGKEGAALDIRNISAAILEEKNDTSLKEAAADPVLRRLLNLHLQALLDGPGQNDRIEEEAEPGAEQASLLPPNEWLAALAATAPLPLEDGSRLAWALYAAGRYDEAAHWLTISRKDEPLARWLQAKFDLRAGNLEAARRNLAAAEQVWSMAADWKPGNPYLESMWMDAGTERLQGFQGRLLADAGMVALASADVSAATVSLVEGGYDEDAAYLAERVLSTDELLKLVRAKAPAWEPAPDRPQSEEEDYRTDDSDVVDPATCLEGDMIGNYSWHMTAKNRLRYELARRLGREGRLDEAAEFMPPSLKRLFDHYRSLHAARTSGRYSGEALAAITWREARLHRSWGAELFSTDTFPDGGIHGWSFEAEDLSAIRSHRHGWTVEWNEQLEIKDAEVEADRAVPLVLESEIERVKRHPLPNTNRFHYRYVAADLAMKAAESLPDNHPQLAPLYNTAGQWLAARNPQAADPLYQAMVKRCKDTPMGQAADKKRWFIGNTEALQDLPGLPDELMPKKP</sequence>
<feature type="chain" id="PRO_5037179998" description="Tetratricopeptide repeat protein" evidence="2">
    <location>
        <begin position="22"/>
        <end position="757"/>
    </location>
</feature>
<evidence type="ECO:0000256" key="1">
    <source>
        <dbReference type="SAM" id="MobiDB-lite"/>
    </source>
</evidence>
<name>A0A975IXN1_9BACT</name>
<dbReference type="KEGG" id="lamb:KBB96_11515"/>
<keyword evidence="2" id="KW-0732">Signal</keyword>
<evidence type="ECO:0008006" key="5">
    <source>
        <dbReference type="Google" id="ProtNLM"/>
    </source>
</evidence>
<feature type="region of interest" description="Disordered" evidence="1">
    <location>
        <begin position="479"/>
        <end position="500"/>
    </location>
</feature>
<dbReference type="EMBL" id="CP073100">
    <property type="protein sequence ID" value="QUE49501.1"/>
    <property type="molecule type" value="Genomic_DNA"/>
</dbReference>
<dbReference type="RefSeq" id="WP_211629590.1">
    <property type="nucleotide sequence ID" value="NZ_CP073100.1"/>
</dbReference>
<dbReference type="PROSITE" id="PS51257">
    <property type="entry name" value="PROKAR_LIPOPROTEIN"/>
    <property type="match status" value="1"/>
</dbReference>
<gene>
    <name evidence="3" type="ORF">KBB96_11515</name>
</gene>
<feature type="compositionally biased region" description="Acidic residues" evidence="1">
    <location>
        <begin position="489"/>
        <end position="500"/>
    </location>
</feature>